<evidence type="ECO:0000259" key="1">
    <source>
        <dbReference type="Pfam" id="PF06985"/>
    </source>
</evidence>
<name>A0ABR3QUT2_9PLEO</name>
<protein>
    <recommendedName>
        <fullName evidence="1">Heterokaryon incompatibility domain-containing protein</fullName>
    </recommendedName>
</protein>
<sequence length="831" mass="95684">MPVQISSGDVPTASARSSIYRNRLSKDEIRLICIPAAIDQAAPIHLSVEVHPHDRCPEYEALSYTWGGEDNDSSLSHPIYIGPYWDALLQTKNCWEMIRFLRPSRGVRLVWIDAICINQLDVHEKEAQVRKMARIYEECSRVVVFLGSDVSYNEPGQYPYKMKLRDALQPHQKNGKVTNAINVDILSLLHRRYFTRVWVIQELAMSPRMVIQVGNLELLVDFRTPPRRARWDLTPVPWFEHLSQQRLRRRGVYDVLQATWNNKAADIRDKVFGVHALFGDHDSRSALRPDYSLPCFEVFLGVFAHALLCEKRTEILYSAAGISAAGLRPTWLPDWTVSDATQLFRSPPMYRTHHPPVSGTTGDKFWTGEPAYQLIRGLDDRWDPSLLSYDEYQKTLGEDYEWSSLDQQREREWLAQQGPPYRRVTGKNVLHVSTEPRQMNRNDSVHSEHDFYKDVVDYELGTTTWRDSAYVDARTGSLAIDLIHVLQFKTKPRLWGEWGGMKVYRLDAIDGQVAMYLTVQCLALDQIIIPGRDHLFLLWCGSSEPCMYPILRQAGGIQAHEYMLVGVCSHICFEAYMGKYQKEVPVYSKYGKYDLDDGDHGITYEARRRTDKWLFVHDLHYSAKVLLFSVRDLVRNPPGENEQNRLDALFPGVHNQRNMIAVLQALLSELNEPKFDARGGFLSAYVANIDAHFEPRVHEGHVEITIHPANWEEMHRKRFAAAYSKAFKEWRHEGKDKWSSKFKGGIVSMLGSTKRSHVRASRDDLINLAKETETYKALASLTHIARCQGKTELELVLQPEHEDRRTADTRWPPNIVEGFDIDGSTYKVTVI</sequence>
<dbReference type="PANTHER" id="PTHR24148:SF81">
    <property type="entry name" value="HETEROKARYON INCOMPATIBILITY DOMAIN-CONTAINING PROTEIN"/>
    <property type="match status" value="1"/>
</dbReference>
<organism evidence="2 3">
    <name type="scientific">Paraconiothyrium brasiliense</name>
    <dbReference type="NCBI Taxonomy" id="300254"/>
    <lineage>
        <taxon>Eukaryota</taxon>
        <taxon>Fungi</taxon>
        <taxon>Dikarya</taxon>
        <taxon>Ascomycota</taxon>
        <taxon>Pezizomycotina</taxon>
        <taxon>Dothideomycetes</taxon>
        <taxon>Pleosporomycetidae</taxon>
        <taxon>Pleosporales</taxon>
        <taxon>Massarineae</taxon>
        <taxon>Didymosphaeriaceae</taxon>
        <taxon>Paraconiothyrium</taxon>
    </lineage>
</organism>
<dbReference type="Pfam" id="PF06985">
    <property type="entry name" value="HET"/>
    <property type="match status" value="1"/>
</dbReference>
<dbReference type="EMBL" id="JAKJXO020000015">
    <property type="protein sequence ID" value="KAL1595926.1"/>
    <property type="molecule type" value="Genomic_DNA"/>
</dbReference>
<accession>A0ABR3QUT2</accession>
<keyword evidence="3" id="KW-1185">Reference proteome</keyword>
<dbReference type="InterPro" id="IPR052895">
    <property type="entry name" value="HetReg/Transcr_Mod"/>
</dbReference>
<dbReference type="Proteomes" id="UP001521785">
    <property type="component" value="Unassembled WGS sequence"/>
</dbReference>
<reference evidence="2 3" key="1">
    <citation type="submission" date="2024-02" db="EMBL/GenBank/DDBJ databases">
        <title>De novo assembly and annotation of 12 fungi associated with fruit tree decline syndrome in Ontario, Canada.</title>
        <authorList>
            <person name="Sulman M."/>
            <person name="Ellouze W."/>
            <person name="Ilyukhin E."/>
        </authorList>
    </citation>
    <scope>NUCLEOTIDE SEQUENCE [LARGE SCALE GENOMIC DNA]</scope>
    <source>
        <strain evidence="2 3">M42-189</strain>
    </source>
</reference>
<dbReference type="InterPro" id="IPR010730">
    <property type="entry name" value="HET"/>
</dbReference>
<proteinExistence type="predicted"/>
<feature type="domain" description="Heterokaryon incompatibility" evidence="1">
    <location>
        <begin position="59"/>
        <end position="202"/>
    </location>
</feature>
<dbReference type="PANTHER" id="PTHR24148">
    <property type="entry name" value="ANKYRIN REPEAT DOMAIN-CONTAINING PROTEIN 39 HOMOLOG-RELATED"/>
    <property type="match status" value="1"/>
</dbReference>
<gene>
    <name evidence="2" type="ORF">SLS60_009616</name>
</gene>
<evidence type="ECO:0000313" key="2">
    <source>
        <dbReference type="EMBL" id="KAL1595926.1"/>
    </source>
</evidence>
<comment type="caution">
    <text evidence="2">The sequence shown here is derived from an EMBL/GenBank/DDBJ whole genome shotgun (WGS) entry which is preliminary data.</text>
</comment>
<evidence type="ECO:0000313" key="3">
    <source>
        <dbReference type="Proteomes" id="UP001521785"/>
    </source>
</evidence>